<name>A0ABV8A8E9_9DEIO</name>
<comment type="caution">
    <text evidence="4">The sequence shown here is derived from an EMBL/GenBank/DDBJ whole genome shotgun (WGS) entry which is preliminary data.</text>
</comment>
<reference evidence="5" key="1">
    <citation type="journal article" date="2019" name="Int. J. Syst. Evol. Microbiol.">
        <title>The Global Catalogue of Microorganisms (GCM) 10K type strain sequencing project: providing services to taxonomists for standard genome sequencing and annotation.</title>
        <authorList>
            <consortium name="The Broad Institute Genomics Platform"/>
            <consortium name="The Broad Institute Genome Sequencing Center for Infectious Disease"/>
            <person name="Wu L."/>
            <person name="Ma J."/>
        </authorList>
    </citation>
    <scope>NUCLEOTIDE SEQUENCE [LARGE SCALE GENOMIC DNA]</scope>
    <source>
        <strain evidence="5">CCTCC AB 2013263</strain>
    </source>
</reference>
<protein>
    <submittedName>
        <fullName evidence="4">Uncharacterized protein</fullName>
    </submittedName>
</protein>
<feature type="signal peptide" evidence="3">
    <location>
        <begin position="1"/>
        <end position="27"/>
    </location>
</feature>
<keyword evidence="2" id="KW-0472">Membrane</keyword>
<feature type="region of interest" description="Disordered" evidence="1">
    <location>
        <begin position="512"/>
        <end position="537"/>
    </location>
</feature>
<evidence type="ECO:0000313" key="4">
    <source>
        <dbReference type="EMBL" id="MFC3860485.1"/>
    </source>
</evidence>
<feature type="chain" id="PRO_5047342186" evidence="3">
    <location>
        <begin position="28"/>
        <end position="537"/>
    </location>
</feature>
<keyword evidence="5" id="KW-1185">Reference proteome</keyword>
<evidence type="ECO:0000256" key="2">
    <source>
        <dbReference type="SAM" id="Phobius"/>
    </source>
</evidence>
<keyword evidence="3" id="KW-0732">Signal</keyword>
<dbReference type="Proteomes" id="UP001595748">
    <property type="component" value="Unassembled WGS sequence"/>
</dbReference>
<evidence type="ECO:0000256" key="3">
    <source>
        <dbReference type="SAM" id="SignalP"/>
    </source>
</evidence>
<feature type="transmembrane region" description="Helical" evidence="2">
    <location>
        <begin position="433"/>
        <end position="455"/>
    </location>
</feature>
<accession>A0ABV8A8E9</accession>
<feature type="transmembrane region" description="Helical" evidence="2">
    <location>
        <begin position="400"/>
        <end position="421"/>
    </location>
</feature>
<feature type="region of interest" description="Disordered" evidence="1">
    <location>
        <begin position="253"/>
        <end position="286"/>
    </location>
</feature>
<gene>
    <name evidence="4" type="ORF">ACFOPQ_06865</name>
</gene>
<proteinExistence type="predicted"/>
<feature type="compositionally biased region" description="Low complexity" evidence="1">
    <location>
        <begin position="261"/>
        <end position="286"/>
    </location>
</feature>
<feature type="transmembrane region" description="Helical" evidence="2">
    <location>
        <begin position="475"/>
        <end position="496"/>
    </location>
</feature>
<keyword evidence="2" id="KW-0812">Transmembrane</keyword>
<dbReference type="EMBL" id="JBHRZF010000076">
    <property type="protein sequence ID" value="MFC3860485.1"/>
    <property type="molecule type" value="Genomic_DNA"/>
</dbReference>
<evidence type="ECO:0000256" key="1">
    <source>
        <dbReference type="SAM" id="MobiDB-lite"/>
    </source>
</evidence>
<sequence>MTLPAGGRAWPALTLGLTLALAGSGSAQNLEAYRTLAGQLDAAAAGAGQDALSTLKRLDAAQVALDSLKPTLSNAKTGAALQDAMNAVRAAQARTPVELRAQVQLARGLMRKALYDQTMKLLATSPANSAEHLTLLSRELGVDPAGTNANLTAGKLNVVAWQLQKSAAAKLGAALAGVQAQQSGASYLNLARAAGWFTVVQGTARSVDPPLTTEQFSGALAALAGGQLTELRGSLRSLKAGVAALNAALARPDSARAGSGTAPPVVTTPPVTKQPQPPAASSTPPAALAGVPGAAATYAGLGRALNAATQGNLPAARAELTRALAALAAAPASLRNTSGYDSLVRHITTLSQRQALRPADVQALLGELGALEARQAGQPQRAATTLATGSAFRLGGGLRAVLALLIALAAAAPLYLLNLAFGGKNPSWRAISAALVLLLLPALADGLFGFLGWLGDVLNVPLLRSLLFLTPGQSAFGVPLRLLTTALALGLATYGFRGLCIQFGLLGGPARPKGSARPTVTKPGQPDQTSLDWDEEF</sequence>
<evidence type="ECO:0000313" key="5">
    <source>
        <dbReference type="Proteomes" id="UP001595748"/>
    </source>
</evidence>
<keyword evidence="2" id="KW-1133">Transmembrane helix</keyword>
<dbReference type="RefSeq" id="WP_380076631.1">
    <property type="nucleotide sequence ID" value="NZ_JBHRZF010000076.1"/>
</dbReference>
<organism evidence="4 5">
    <name type="scientific">Deinococcus antarcticus</name>
    <dbReference type="NCBI Taxonomy" id="1298767"/>
    <lineage>
        <taxon>Bacteria</taxon>
        <taxon>Thermotogati</taxon>
        <taxon>Deinococcota</taxon>
        <taxon>Deinococci</taxon>
        <taxon>Deinococcales</taxon>
        <taxon>Deinococcaceae</taxon>
        <taxon>Deinococcus</taxon>
    </lineage>
</organism>